<name>A0ACB9CLZ6_ARCLA</name>
<evidence type="ECO:0000313" key="2">
    <source>
        <dbReference type="Proteomes" id="UP001055879"/>
    </source>
</evidence>
<protein>
    <submittedName>
        <fullName evidence="1">Uncharacterized protein</fullName>
    </submittedName>
</protein>
<reference evidence="2" key="1">
    <citation type="journal article" date="2022" name="Mol. Ecol. Resour.">
        <title>The genomes of chicory, endive, great burdock and yacon provide insights into Asteraceae palaeo-polyploidization history and plant inulin production.</title>
        <authorList>
            <person name="Fan W."/>
            <person name="Wang S."/>
            <person name="Wang H."/>
            <person name="Wang A."/>
            <person name="Jiang F."/>
            <person name="Liu H."/>
            <person name="Zhao H."/>
            <person name="Xu D."/>
            <person name="Zhang Y."/>
        </authorList>
    </citation>
    <scope>NUCLEOTIDE SEQUENCE [LARGE SCALE GENOMIC DNA]</scope>
    <source>
        <strain evidence="2">cv. Niubang</strain>
    </source>
</reference>
<organism evidence="1 2">
    <name type="scientific">Arctium lappa</name>
    <name type="common">Greater burdock</name>
    <name type="synonym">Lappa major</name>
    <dbReference type="NCBI Taxonomy" id="4217"/>
    <lineage>
        <taxon>Eukaryota</taxon>
        <taxon>Viridiplantae</taxon>
        <taxon>Streptophyta</taxon>
        <taxon>Embryophyta</taxon>
        <taxon>Tracheophyta</taxon>
        <taxon>Spermatophyta</taxon>
        <taxon>Magnoliopsida</taxon>
        <taxon>eudicotyledons</taxon>
        <taxon>Gunneridae</taxon>
        <taxon>Pentapetalae</taxon>
        <taxon>asterids</taxon>
        <taxon>campanulids</taxon>
        <taxon>Asterales</taxon>
        <taxon>Asteraceae</taxon>
        <taxon>Carduoideae</taxon>
        <taxon>Cardueae</taxon>
        <taxon>Arctiinae</taxon>
        <taxon>Arctium</taxon>
    </lineage>
</organism>
<sequence length="210" mass="23779">MTKDETPVETLSKADTVETTVEPSIEPTIEEPQVIVPTLVSPQSEGLITPNTEEEEDDATLHINPDIIYLLPWIVETPVQTIVETPKSTQNPDFEMVFEILESLMVEGIRQTWDRQNEEVIPDLNEAFQFQSGEPSFTVFKRKKRKVFTKKRFASVTKLSRKGTSKSSKRVKETSKTTIESHRAQMDVPTTNSSPRRTKSNVVASLKDSK</sequence>
<evidence type="ECO:0000313" key="1">
    <source>
        <dbReference type="EMBL" id="KAI3735338.1"/>
    </source>
</evidence>
<dbReference type="Proteomes" id="UP001055879">
    <property type="component" value="Linkage Group LG04"/>
</dbReference>
<proteinExistence type="predicted"/>
<keyword evidence="2" id="KW-1185">Reference proteome</keyword>
<reference evidence="1 2" key="2">
    <citation type="journal article" date="2022" name="Mol. Ecol. Resour.">
        <title>The genomes of chicory, endive, great burdock and yacon provide insights into Asteraceae paleo-polyploidization history and plant inulin production.</title>
        <authorList>
            <person name="Fan W."/>
            <person name="Wang S."/>
            <person name="Wang H."/>
            <person name="Wang A."/>
            <person name="Jiang F."/>
            <person name="Liu H."/>
            <person name="Zhao H."/>
            <person name="Xu D."/>
            <person name="Zhang Y."/>
        </authorList>
    </citation>
    <scope>NUCLEOTIDE SEQUENCE [LARGE SCALE GENOMIC DNA]</scope>
    <source>
        <strain evidence="2">cv. Niubang</strain>
    </source>
</reference>
<gene>
    <name evidence="1" type="ORF">L6452_14833</name>
</gene>
<dbReference type="EMBL" id="CM042050">
    <property type="protein sequence ID" value="KAI3735338.1"/>
    <property type="molecule type" value="Genomic_DNA"/>
</dbReference>
<accession>A0ACB9CLZ6</accession>
<comment type="caution">
    <text evidence="1">The sequence shown here is derived from an EMBL/GenBank/DDBJ whole genome shotgun (WGS) entry which is preliminary data.</text>
</comment>